<protein>
    <recommendedName>
        <fullName evidence="3">HAD family hydrolase</fullName>
    </recommendedName>
</protein>
<dbReference type="InterPro" id="IPR036412">
    <property type="entry name" value="HAD-like_sf"/>
</dbReference>
<proteinExistence type="predicted"/>
<gene>
    <name evidence="1" type="ORF">GCM10016234_09310</name>
</gene>
<name>A0A8J3DPA8_9HYPH</name>
<evidence type="ECO:0000313" key="1">
    <source>
        <dbReference type="EMBL" id="GHD09010.1"/>
    </source>
</evidence>
<evidence type="ECO:0000313" key="2">
    <source>
        <dbReference type="Proteomes" id="UP000630142"/>
    </source>
</evidence>
<dbReference type="RefSeq" id="WP_189502026.1">
    <property type="nucleotide sequence ID" value="NZ_BMZQ01000001.1"/>
</dbReference>
<organism evidence="1 2">
    <name type="scientific">Tianweitania populi</name>
    <dbReference type="NCBI Taxonomy" id="1607949"/>
    <lineage>
        <taxon>Bacteria</taxon>
        <taxon>Pseudomonadati</taxon>
        <taxon>Pseudomonadota</taxon>
        <taxon>Alphaproteobacteria</taxon>
        <taxon>Hyphomicrobiales</taxon>
        <taxon>Phyllobacteriaceae</taxon>
        <taxon>Tianweitania</taxon>
    </lineage>
</organism>
<evidence type="ECO:0008006" key="3">
    <source>
        <dbReference type="Google" id="ProtNLM"/>
    </source>
</evidence>
<reference evidence="1" key="1">
    <citation type="journal article" date="2014" name="Int. J. Syst. Evol. Microbiol.">
        <title>Complete genome sequence of Corynebacterium casei LMG S-19264T (=DSM 44701T), isolated from a smear-ripened cheese.</title>
        <authorList>
            <consortium name="US DOE Joint Genome Institute (JGI-PGF)"/>
            <person name="Walter F."/>
            <person name="Albersmeier A."/>
            <person name="Kalinowski J."/>
            <person name="Ruckert C."/>
        </authorList>
    </citation>
    <scope>NUCLEOTIDE SEQUENCE</scope>
    <source>
        <strain evidence="1">KCTC 42249</strain>
    </source>
</reference>
<sequence>MSDDPETARQIAELSSDDRPLLVLDVDDVLLEFLRVFPNFLDQQGFELKLRTFKLTGNIVDKLTREEADPSQVTAMIDEFFGAQADWQPLAEGAADALASFGEAAEIVLLTAMPHRHRDTRRAHLDALGLNYPLLTTEAPKGPAVRRLRGETKRPVAFVDDIPHNLASVLRAVPDAHVFHMMADPEVRALLDPLEDGMHHVTTWADAAPRIADALGIQRSV</sequence>
<reference evidence="1" key="2">
    <citation type="submission" date="2020-09" db="EMBL/GenBank/DDBJ databases">
        <authorList>
            <person name="Sun Q."/>
            <person name="Kim S."/>
        </authorList>
    </citation>
    <scope>NUCLEOTIDE SEQUENCE</scope>
    <source>
        <strain evidence="1">KCTC 42249</strain>
    </source>
</reference>
<dbReference type="AlphaFoldDB" id="A0A8J3DPA8"/>
<accession>A0A8J3DPA8</accession>
<comment type="caution">
    <text evidence="1">The sequence shown here is derived from an EMBL/GenBank/DDBJ whole genome shotgun (WGS) entry which is preliminary data.</text>
</comment>
<dbReference type="Proteomes" id="UP000630142">
    <property type="component" value="Unassembled WGS sequence"/>
</dbReference>
<dbReference type="EMBL" id="BMZQ01000001">
    <property type="protein sequence ID" value="GHD09010.1"/>
    <property type="molecule type" value="Genomic_DNA"/>
</dbReference>
<dbReference type="SUPFAM" id="SSF56784">
    <property type="entry name" value="HAD-like"/>
    <property type="match status" value="1"/>
</dbReference>
<keyword evidence="2" id="KW-1185">Reference proteome</keyword>